<reference evidence="2 3" key="1">
    <citation type="submission" date="2015-03" db="EMBL/GenBank/DDBJ databases">
        <authorList>
            <person name="Murphy D."/>
        </authorList>
    </citation>
    <scope>NUCLEOTIDE SEQUENCE [LARGE SCALE GENOMIC DNA]</scope>
    <source>
        <strain evidence="2 3">BR165/97</strain>
    </source>
</reference>
<dbReference type="GO" id="GO:0008716">
    <property type="term" value="F:D-alanine-D-alanine ligase activity"/>
    <property type="evidence" value="ECO:0007669"/>
    <property type="project" value="UniProtKB-EC"/>
</dbReference>
<dbReference type="Pfam" id="PF01820">
    <property type="entry name" value="Dala_Dala_lig_N"/>
    <property type="match status" value="1"/>
</dbReference>
<dbReference type="Proteomes" id="UP000038750">
    <property type="component" value="Unassembled WGS sequence"/>
</dbReference>
<proteinExistence type="predicted"/>
<protein>
    <submittedName>
        <fullName evidence="2">D-alanine--D-alanine ligase</fullName>
        <ecNumber evidence="2">6.3.2.4</ecNumber>
    </submittedName>
</protein>
<dbReference type="EC" id="6.3.2.4" evidence="2"/>
<evidence type="ECO:0000313" key="3">
    <source>
        <dbReference type="Proteomes" id="UP000038750"/>
    </source>
</evidence>
<dbReference type="SUPFAM" id="SSF52440">
    <property type="entry name" value="PreATP-grasp domain"/>
    <property type="match status" value="1"/>
</dbReference>
<sequence length="58" mass="6275">MSKLRVGVIFGGKSAEHEVSLQSAKNIVEAIDKEKFDVTLLGIDKQGNGMLTMRPAIC</sequence>
<evidence type="ECO:0000259" key="1">
    <source>
        <dbReference type="Pfam" id="PF01820"/>
    </source>
</evidence>
<dbReference type="AlphaFoldDB" id="A0A0T9M7J4"/>
<dbReference type="Gene3D" id="3.40.50.20">
    <property type="match status" value="1"/>
</dbReference>
<feature type="domain" description="D-alanine--D-alanine ligase N-terminal" evidence="1">
    <location>
        <begin position="5"/>
        <end position="48"/>
    </location>
</feature>
<name>A0A0T9M7J4_YERIN</name>
<dbReference type="InterPro" id="IPR011127">
    <property type="entry name" value="Dala_Dala_lig_N"/>
</dbReference>
<keyword evidence="2" id="KW-0436">Ligase</keyword>
<gene>
    <name evidence="2" type="primary">ddlA_2</name>
    <name evidence="2" type="ORF">ERS008530_01865</name>
</gene>
<evidence type="ECO:0000313" key="2">
    <source>
        <dbReference type="EMBL" id="CNF69266.1"/>
    </source>
</evidence>
<organism evidence="2 3">
    <name type="scientific">Yersinia intermedia</name>
    <dbReference type="NCBI Taxonomy" id="631"/>
    <lineage>
        <taxon>Bacteria</taxon>
        <taxon>Pseudomonadati</taxon>
        <taxon>Pseudomonadota</taxon>
        <taxon>Gammaproteobacteria</taxon>
        <taxon>Enterobacterales</taxon>
        <taxon>Yersiniaceae</taxon>
        <taxon>Yersinia</taxon>
    </lineage>
</organism>
<dbReference type="InterPro" id="IPR016185">
    <property type="entry name" value="PreATP-grasp_dom_sf"/>
</dbReference>
<dbReference type="EMBL" id="CPZJ01000006">
    <property type="protein sequence ID" value="CNF69266.1"/>
    <property type="molecule type" value="Genomic_DNA"/>
</dbReference>
<accession>A0A0T9M7J4</accession>